<name>A0A1S6IPR6_9LACT</name>
<dbReference type="SUPFAM" id="SSF55424">
    <property type="entry name" value="FAD/NAD-linked reductases, dimerisation (C-terminal) domain"/>
    <property type="match status" value="1"/>
</dbReference>
<dbReference type="GO" id="GO:0034599">
    <property type="term" value="P:cellular response to oxidative stress"/>
    <property type="evidence" value="ECO:0007669"/>
    <property type="project" value="TreeGrafter"/>
</dbReference>
<feature type="active site" description="Proton acceptor" evidence="7">
    <location>
        <position position="438"/>
    </location>
</feature>
<keyword evidence="8" id="KW-0520">NAD</keyword>
<dbReference type="GO" id="GO:0004362">
    <property type="term" value="F:glutathione-disulfide reductase (NADPH) activity"/>
    <property type="evidence" value="ECO:0007669"/>
    <property type="project" value="UniProtKB-EC"/>
</dbReference>
<dbReference type="EMBL" id="CP019728">
    <property type="protein sequence ID" value="AQS53552.1"/>
    <property type="molecule type" value="Genomic_DNA"/>
</dbReference>
<dbReference type="STRING" id="708126.BW727_101185"/>
<keyword evidence="2 10" id="KW-0285">Flavoprotein</keyword>
<dbReference type="FunFam" id="3.30.390.30:FF:000003">
    <property type="entry name" value="Glutathione reductase"/>
    <property type="match status" value="1"/>
</dbReference>
<dbReference type="SUPFAM" id="SSF51905">
    <property type="entry name" value="FAD/NAD(P)-binding domain"/>
    <property type="match status" value="1"/>
</dbReference>
<keyword evidence="14" id="KW-1185">Reference proteome</keyword>
<dbReference type="NCBIfam" id="NF004776">
    <property type="entry name" value="PRK06116.1"/>
    <property type="match status" value="1"/>
</dbReference>
<feature type="binding site" evidence="8">
    <location>
        <position position="302"/>
    </location>
    <ligand>
        <name>FAD</name>
        <dbReference type="ChEBI" id="CHEBI:57692"/>
    </ligand>
</feature>
<dbReference type="InterPro" id="IPR012999">
    <property type="entry name" value="Pyr_OxRdtase_I_AS"/>
</dbReference>
<evidence type="ECO:0000256" key="1">
    <source>
        <dbReference type="ARBA" id="ARBA00007532"/>
    </source>
</evidence>
<dbReference type="KEGG" id="jda:BW727_101185"/>
<evidence type="ECO:0000259" key="11">
    <source>
        <dbReference type="Pfam" id="PF02852"/>
    </source>
</evidence>
<dbReference type="Pfam" id="PF02852">
    <property type="entry name" value="Pyr_redox_dim"/>
    <property type="match status" value="1"/>
</dbReference>
<keyword evidence="4 10" id="KW-0560">Oxidoreductase</keyword>
<dbReference type="InterPro" id="IPR023753">
    <property type="entry name" value="FAD/NAD-binding_dom"/>
</dbReference>
<feature type="binding site" evidence="8">
    <location>
        <position position="261"/>
    </location>
    <ligand>
        <name>NAD(+)</name>
        <dbReference type="ChEBI" id="CHEBI:57540"/>
    </ligand>
</feature>
<evidence type="ECO:0000313" key="13">
    <source>
        <dbReference type="EMBL" id="AQS53552.1"/>
    </source>
</evidence>
<dbReference type="Gene3D" id="3.50.50.60">
    <property type="entry name" value="FAD/NAD(P)-binding domain"/>
    <property type="match status" value="2"/>
</dbReference>
<keyword evidence="3 8" id="KW-0274">FAD</keyword>
<reference evidence="13 14" key="1">
    <citation type="journal article" date="2014" name="Int. J. Syst. Evol. Microbiol.">
        <title>Jeotgalibaca dankookensis gen. nov., sp. nov., a member of the family Carnobacteriaceae, isolated from seujeot (Korean traditional food).</title>
        <authorList>
            <person name="Lee D.G."/>
            <person name="Trujillo M.E."/>
            <person name="Kang H."/>
            <person name="Ahn T.Y."/>
        </authorList>
    </citation>
    <scope>NUCLEOTIDE SEQUENCE [LARGE SCALE GENOMIC DNA]</scope>
    <source>
        <strain evidence="13 14">EX-07</strain>
    </source>
</reference>
<dbReference type="PANTHER" id="PTHR42737">
    <property type="entry name" value="GLUTATHIONE REDUCTASE"/>
    <property type="match status" value="1"/>
</dbReference>
<dbReference type="GO" id="GO:0005829">
    <property type="term" value="C:cytosol"/>
    <property type="evidence" value="ECO:0007669"/>
    <property type="project" value="TreeGrafter"/>
</dbReference>
<evidence type="ECO:0000256" key="5">
    <source>
        <dbReference type="ARBA" id="ARBA00023157"/>
    </source>
</evidence>
<evidence type="ECO:0000256" key="10">
    <source>
        <dbReference type="RuleBase" id="RU003691"/>
    </source>
</evidence>
<evidence type="ECO:0000256" key="3">
    <source>
        <dbReference type="ARBA" id="ARBA00022827"/>
    </source>
</evidence>
<evidence type="ECO:0000256" key="2">
    <source>
        <dbReference type="ARBA" id="ARBA00022630"/>
    </source>
</evidence>
<dbReference type="PIRSF" id="PIRSF000350">
    <property type="entry name" value="Mercury_reductase_MerA"/>
    <property type="match status" value="1"/>
</dbReference>
<keyword evidence="5" id="KW-1015">Disulfide bond</keyword>
<evidence type="ECO:0000256" key="8">
    <source>
        <dbReference type="PIRSR" id="PIRSR000350-3"/>
    </source>
</evidence>
<evidence type="ECO:0000256" key="4">
    <source>
        <dbReference type="ARBA" id="ARBA00023002"/>
    </source>
</evidence>
<dbReference type="AlphaFoldDB" id="A0A1S6IPR6"/>
<evidence type="ECO:0000313" key="14">
    <source>
        <dbReference type="Proteomes" id="UP000188993"/>
    </source>
</evidence>
<accession>A0A1S6IPR6</accession>
<dbReference type="InterPro" id="IPR046952">
    <property type="entry name" value="GSHR/TRXR-like"/>
</dbReference>
<dbReference type="InterPro" id="IPR001100">
    <property type="entry name" value="Pyr_nuc-diS_OxRdtase"/>
</dbReference>
<dbReference type="PRINTS" id="PR00411">
    <property type="entry name" value="PNDRDTASEI"/>
</dbReference>
<keyword evidence="6 10" id="KW-0676">Redox-active center</keyword>
<dbReference type="InterPro" id="IPR006322">
    <property type="entry name" value="Glutathione_Rdtase_euk/bac"/>
</dbReference>
<dbReference type="Pfam" id="PF07992">
    <property type="entry name" value="Pyr_redox_2"/>
    <property type="match status" value="1"/>
</dbReference>
<evidence type="ECO:0000256" key="9">
    <source>
        <dbReference type="PIRSR" id="PIRSR000350-4"/>
    </source>
</evidence>
<feature type="domain" description="FAD/NAD(P)-binding" evidence="12">
    <location>
        <begin position="5"/>
        <end position="317"/>
    </location>
</feature>
<dbReference type="GO" id="GO:0006749">
    <property type="term" value="P:glutathione metabolic process"/>
    <property type="evidence" value="ECO:0007669"/>
    <property type="project" value="InterPro"/>
</dbReference>
<sequence length="449" mass="49514">MREFDFVSIGGGSGGIATMNRASEYGAKTAVIESNLLGGTCVNIGCVPKKIMWYAASVKDAISKYGPDYGFTSKETEFDFQTLLKNREAYIDRSRNSYQAGFERRNVEVIEGHARFIDAHTLEVNGEEIRAKHILIATGAKPSYPDIPGKELGETSDDFFAWEELPKKVAVVGAGYIAVELAGVMHTLGTDVHLFTRYDRPLRSYQSEIVQVLLDEMEKDGPTFRGYSTPQEVKENSDGTFNLLFEDGYSDNFDKVIWAIGREANVDSLNLEAAGVQTDLYGFIEVDDYQNTSTDHVYAVGDVAGKHMLTPVAIAAGRRLSERLFNNKPNEKLDYHNIPTVIFSHPPIGTIGLTEEQAIEQYGQAQVKTYSSTFGSMYTAVTEHRQSVKMMLICQGPDEQVVGLHGIGFGVDEMIQGFAVAIKIGATKADFDNTVAIHPTGAEEFVTMR</sequence>
<dbReference type="Gene3D" id="3.30.390.30">
    <property type="match status" value="1"/>
</dbReference>
<feature type="domain" description="Pyridine nucleotide-disulphide oxidoreductase dimerisation" evidence="11">
    <location>
        <begin position="338"/>
        <end position="448"/>
    </location>
</feature>
<dbReference type="RefSeq" id="WP_062472332.1">
    <property type="nucleotide sequence ID" value="NZ_BBYN01000045.1"/>
</dbReference>
<dbReference type="Proteomes" id="UP000188993">
    <property type="component" value="Chromosome"/>
</dbReference>
<feature type="binding site" evidence="8">
    <location>
        <begin position="173"/>
        <end position="180"/>
    </location>
    <ligand>
        <name>NAD(+)</name>
        <dbReference type="ChEBI" id="CHEBI:57540"/>
    </ligand>
</feature>
<comment type="cofactor">
    <cofactor evidence="8">
        <name>FAD</name>
        <dbReference type="ChEBI" id="CHEBI:57692"/>
    </cofactor>
    <text evidence="8">Binds 1 FAD per subunit.</text>
</comment>
<evidence type="ECO:0000259" key="12">
    <source>
        <dbReference type="Pfam" id="PF07992"/>
    </source>
</evidence>
<feature type="disulfide bond" description="Redox-active" evidence="9">
    <location>
        <begin position="41"/>
        <end position="46"/>
    </location>
</feature>
<dbReference type="PROSITE" id="PS00076">
    <property type="entry name" value="PYRIDINE_REDOX_1"/>
    <property type="match status" value="1"/>
</dbReference>
<proteinExistence type="inferred from homology"/>
<gene>
    <name evidence="13" type="primary">gor</name>
    <name evidence="13" type="ORF">BW727_101185</name>
</gene>
<dbReference type="GO" id="GO:0050661">
    <property type="term" value="F:NADP binding"/>
    <property type="evidence" value="ECO:0007669"/>
    <property type="project" value="InterPro"/>
</dbReference>
<protein>
    <submittedName>
        <fullName evidence="13">Glutathione reductase</fullName>
        <ecNumber evidence="13">1.8.1.7</ecNumber>
    </submittedName>
</protein>
<feature type="binding site" evidence="8">
    <location>
        <position position="50"/>
    </location>
    <ligand>
        <name>FAD</name>
        <dbReference type="ChEBI" id="CHEBI:57692"/>
    </ligand>
</feature>
<dbReference type="GO" id="GO:0050660">
    <property type="term" value="F:flavin adenine dinucleotide binding"/>
    <property type="evidence" value="ECO:0007669"/>
    <property type="project" value="InterPro"/>
</dbReference>
<dbReference type="PRINTS" id="PR00368">
    <property type="entry name" value="FADPNR"/>
</dbReference>
<dbReference type="InterPro" id="IPR016156">
    <property type="entry name" value="FAD/NAD-linked_Rdtase_dimer_sf"/>
</dbReference>
<evidence type="ECO:0000256" key="6">
    <source>
        <dbReference type="ARBA" id="ARBA00023284"/>
    </source>
</evidence>
<comment type="similarity">
    <text evidence="1 10">Belongs to the class-I pyridine nucleotide-disulfide oxidoreductase family.</text>
</comment>
<dbReference type="InterPro" id="IPR036188">
    <property type="entry name" value="FAD/NAD-bd_sf"/>
</dbReference>
<organism evidence="13 14">
    <name type="scientific">Jeotgalibaca dankookensis</name>
    <dbReference type="NCBI Taxonomy" id="708126"/>
    <lineage>
        <taxon>Bacteria</taxon>
        <taxon>Bacillati</taxon>
        <taxon>Bacillota</taxon>
        <taxon>Bacilli</taxon>
        <taxon>Lactobacillales</taxon>
        <taxon>Carnobacteriaceae</taxon>
        <taxon>Jeotgalibaca</taxon>
    </lineage>
</organism>
<keyword evidence="8" id="KW-0547">Nucleotide-binding</keyword>
<dbReference type="GO" id="GO:0045454">
    <property type="term" value="P:cell redox homeostasis"/>
    <property type="evidence" value="ECO:0007669"/>
    <property type="project" value="InterPro"/>
</dbReference>
<dbReference type="EC" id="1.8.1.7" evidence="13"/>
<dbReference type="NCBIfam" id="TIGR01421">
    <property type="entry name" value="gluta_reduc_1"/>
    <property type="match status" value="1"/>
</dbReference>
<dbReference type="OrthoDB" id="9800167at2"/>
<dbReference type="PANTHER" id="PTHR42737:SF2">
    <property type="entry name" value="GLUTATHIONE REDUCTASE"/>
    <property type="match status" value="1"/>
</dbReference>
<evidence type="ECO:0000256" key="7">
    <source>
        <dbReference type="PIRSR" id="PIRSR000350-2"/>
    </source>
</evidence>
<dbReference type="InterPro" id="IPR004099">
    <property type="entry name" value="Pyr_nucl-diS_OxRdtase_dimer"/>
</dbReference>